<dbReference type="InterPro" id="IPR000644">
    <property type="entry name" value="CBS_dom"/>
</dbReference>
<name>A0A1H6IV70_9ACTN</name>
<dbReference type="RefSeq" id="WP_078687553.1">
    <property type="nucleotide sequence ID" value="NZ_FNWT01000004.1"/>
</dbReference>
<comment type="catalytic activity">
    <reaction evidence="7">
        <text>diphosphate + H2O = 2 phosphate + H(+)</text>
        <dbReference type="Rhea" id="RHEA:24576"/>
        <dbReference type="ChEBI" id="CHEBI:15377"/>
        <dbReference type="ChEBI" id="CHEBI:15378"/>
        <dbReference type="ChEBI" id="CHEBI:33019"/>
        <dbReference type="ChEBI" id="CHEBI:43474"/>
        <dbReference type="EC" id="3.6.1.1"/>
    </reaction>
</comment>
<dbReference type="PANTHER" id="PTHR12112">
    <property type="entry name" value="BNIP - RELATED"/>
    <property type="match status" value="1"/>
</dbReference>
<dbReference type="InterPro" id="IPR010766">
    <property type="entry name" value="DRTGG"/>
</dbReference>
<reference evidence="10 11" key="1">
    <citation type="submission" date="2016-10" db="EMBL/GenBank/DDBJ databases">
        <authorList>
            <person name="Varghese N."/>
            <person name="Submissions S."/>
        </authorList>
    </citation>
    <scope>NUCLEOTIDE SEQUENCE [LARGE SCALE GENOMIC DNA]</scope>
    <source>
        <strain evidence="10 11">WCP15</strain>
    </source>
</reference>
<keyword evidence="4" id="KW-0378">Hydrolase</keyword>
<sequence length="553" mass="60521">MPEAIRKVNVIGHLHPDTDSICSAIAYAYLKNQISDIEFEPRRAGAINRETAFALKSFGFDEPELITSVAPQIKDIQISRQQGISRETSLITAWNLMRDLKTGTLIITDEDNDLEGLITVRDIANANMDIFDSEVLSSSRTHLSNIVSTLQGELVSGNPDGVVTTGKIRVGTTPEMMEGFVEKGDVVLVTNRYETQRFAVEAGASCLIICNGAGVSSIVVEAAREKDCTVITTPYDTYAAARLISMAIPVRAKMLGKENVLHFSVNTSVDDAQKVMASSQHRFFPVMDEDGKYIGVVSSPDMLNVNKKHVILVDHNERSQAVDGLERAEIMEIIDHHRIGSIETSAPAYFRNMPVGCTATIIYGLFEENGVDIPKNIAGIMLSAILSDTLAFRSPTCTPRDKIVGEKLAEIAGVNVDEYADAMFDAGADLTGRTADEVFNSDFKVFSRGHARFGVGQASFMTENSRKAAEALVGPYLKDAAAANDIPMVFYMFTDVKSQTTEMMYWGENTEQIVSRTFNVTPESDIATLPGVVSRKKQVIPPLMATLQDMDED</sequence>
<dbReference type="InterPro" id="IPR004097">
    <property type="entry name" value="DHHA2"/>
</dbReference>
<comment type="caution">
    <text evidence="10">The sequence shown here is derived from an EMBL/GenBank/DDBJ whole genome shotgun (WGS) entry which is preliminary data.</text>
</comment>
<evidence type="ECO:0000256" key="3">
    <source>
        <dbReference type="ARBA" id="ARBA00022723"/>
    </source>
</evidence>
<dbReference type="Proteomes" id="UP000199135">
    <property type="component" value="Unassembled WGS sequence"/>
</dbReference>
<dbReference type="EC" id="3.6.1.1" evidence="2"/>
<evidence type="ECO:0000256" key="4">
    <source>
        <dbReference type="ARBA" id="ARBA00022801"/>
    </source>
</evidence>
<evidence type="ECO:0000313" key="10">
    <source>
        <dbReference type="EMBL" id="SEH50600.1"/>
    </source>
</evidence>
<dbReference type="Gene3D" id="3.10.310.20">
    <property type="entry name" value="DHHA2 domain"/>
    <property type="match status" value="1"/>
</dbReference>
<dbReference type="NCBIfam" id="NF011442">
    <property type="entry name" value="PRK14869.1-4"/>
    <property type="match status" value="1"/>
</dbReference>
<keyword evidence="5" id="KW-0464">Manganese</keyword>
<keyword evidence="3" id="KW-0479">Metal-binding</keyword>
<feature type="domain" description="CBS" evidence="9">
    <location>
        <begin position="77"/>
        <end position="133"/>
    </location>
</feature>
<evidence type="ECO:0000259" key="9">
    <source>
        <dbReference type="PROSITE" id="PS51371"/>
    </source>
</evidence>
<evidence type="ECO:0000256" key="7">
    <source>
        <dbReference type="ARBA" id="ARBA00047820"/>
    </source>
</evidence>
<protein>
    <recommendedName>
        <fullName evidence="2">inorganic diphosphatase</fullName>
        <ecNumber evidence="2">3.6.1.1</ecNumber>
    </recommendedName>
    <alternativeName>
        <fullName evidence="6">Pyrophosphate phospho-hydrolase</fullName>
    </alternativeName>
</protein>
<feature type="domain" description="CBS" evidence="9">
    <location>
        <begin position="254"/>
        <end position="313"/>
    </location>
</feature>
<dbReference type="Pfam" id="PF00571">
    <property type="entry name" value="CBS"/>
    <property type="match status" value="2"/>
</dbReference>
<dbReference type="InterPro" id="IPR001667">
    <property type="entry name" value="DDH_dom"/>
</dbReference>
<organism evidence="10 11">
    <name type="scientific">Parafannyhessea umbonata</name>
    <dbReference type="NCBI Taxonomy" id="604330"/>
    <lineage>
        <taxon>Bacteria</taxon>
        <taxon>Bacillati</taxon>
        <taxon>Actinomycetota</taxon>
        <taxon>Coriobacteriia</taxon>
        <taxon>Coriobacteriales</taxon>
        <taxon>Atopobiaceae</taxon>
        <taxon>Parafannyhessea</taxon>
    </lineage>
</organism>
<keyword evidence="8" id="KW-0129">CBS domain</keyword>
<comment type="cofactor">
    <cofactor evidence="1">
        <name>Mn(2+)</name>
        <dbReference type="ChEBI" id="CHEBI:29035"/>
    </cofactor>
</comment>
<keyword evidence="11" id="KW-1185">Reference proteome</keyword>
<dbReference type="InterPro" id="IPR038763">
    <property type="entry name" value="DHH_sf"/>
</dbReference>
<evidence type="ECO:0000256" key="5">
    <source>
        <dbReference type="ARBA" id="ARBA00023211"/>
    </source>
</evidence>
<dbReference type="InterPro" id="IPR046342">
    <property type="entry name" value="CBS_dom_sf"/>
</dbReference>
<dbReference type="Gene3D" id="3.90.1640.10">
    <property type="entry name" value="inorganic pyrophosphatase (n-terminal core)"/>
    <property type="match status" value="2"/>
</dbReference>
<dbReference type="SUPFAM" id="SSF75138">
    <property type="entry name" value="HprK N-terminal domain-like"/>
    <property type="match status" value="1"/>
</dbReference>
<evidence type="ECO:0000256" key="2">
    <source>
        <dbReference type="ARBA" id="ARBA00012146"/>
    </source>
</evidence>
<evidence type="ECO:0000256" key="6">
    <source>
        <dbReference type="ARBA" id="ARBA00032535"/>
    </source>
</evidence>
<accession>A0A1H6IV70</accession>
<dbReference type="Gene3D" id="3.40.1390.20">
    <property type="entry name" value="HprK N-terminal domain-like"/>
    <property type="match status" value="1"/>
</dbReference>
<dbReference type="Pfam" id="PF07085">
    <property type="entry name" value="DRTGG"/>
    <property type="match status" value="1"/>
</dbReference>
<dbReference type="CDD" id="cd02205">
    <property type="entry name" value="CBS_pair_SF"/>
    <property type="match status" value="1"/>
</dbReference>
<dbReference type="PROSITE" id="PS51371">
    <property type="entry name" value="CBS"/>
    <property type="match status" value="2"/>
</dbReference>
<evidence type="ECO:0000313" key="11">
    <source>
        <dbReference type="Proteomes" id="UP000199135"/>
    </source>
</evidence>
<dbReference type="SUPFAM" id="SSF64182">
    <property type="entry name" value="DHH phosphoesterases"/>
    <property type="match status" value="1"/>
</dbReference>
<dbReference type="SUPFAM" id="SSF54631">
    <property type="entry name" value="CBS-domain pair"/>
    <property type="match status" value="1"/>
</dbReference>
<evidence type="ECO:0000256" key="8">
    <source>
        <dbReference type="PROSITE-ProRule" id="PRU00703"/>
    </source>
</evidence>
<dbReference type="Pfam" id="PF02833">
    <property type="entry name" value="DHHA2"/>
    <property type="match status" value="1"/>
</dbReference>
<proteinExistence type="predicted"/>
<dbReference type="Pfam" id="PF01368">
    <property type="entry name" value="DHH"/>
    <property type="match status" value="1"/>
</dbReference>
<dbReference type="InterPro" id="IPR038222">
    <property type="entry name" value="DHHA2_dom_sf"/>
</dbReference>
<dbReference type="PANTHER" id="PTHR12112:SF22">
    <property type="entry name" value="MANGANESE-DEPENDENT INORGANIC PYROPHOSPHATASE-RELATED"/>
    <property type="match status" value="1"/>
</dbReference>
<dbReference type="NCBIfam" id="NF011443">
    <property type="entry name" value="PRK14869.1-5"/>
    <property type="match status" value="1"/>
</dbReference>
<gene>
    <name evidence="10" type="ORF">SAMN05216447_10420</name>
</gene>
<dbReference type="EMBL" id="FNWT01000004">
    <property type="protein sequence ID" value="SEH50600.1"/>
    <property type="molecule type" value="Genomic_DNA"/>
</dbReference>
<evidence type="ECO:0000256" key="1">
    <source>
        <dbReference type="ARBA" id="ARBA00001936"/>
    </source>
</evidence>
<dbReference type="SMART" id="SM01131">
    <property type="entry name" value="DHHA2"/>
    <property type="match status" value="1"/>
</dbReference>
<dbReference type="SMART" id="SM00116">
    <property type="entry name" value="CBS"/>
    <property type="match status" value="2"/>
</dbReference>
<dbReference type="InterPro" id="IPR028979">
    <property type="entry name" value="Ser_kin/Pase_Hpr-like_N_sf"/>
</dbReference>